<sequence length="359" mass="37972">MILADQERLDWLRLIRSENIGAINFDQLLAKFGSAGAALEALPDLTRKRPIKIYGAAAAQAEIDRSRDAGARFVAKPEPDYPPLLRHSEGAPPIICIKGKTSLVERDAVAIVGSRNASANGKRLARTFANDLAAAGLTVVSGLARGIDTAAHEASLKHGTAAVLGTGIDIIYPPENAGLQKAIGEDGLLISEMPPGAPPRETSFPRRNRIISGMSRAVIIVEAALRSGSLITARFANEQGREVFAVPGSPLDPRAEGTNRLISEGAHLLSKSQEVLDALLAMRPRPFAEAPSAAPVPDTEVDGSARAAILEHLSPTPTEIDDLIRESGVPAQLVLGLLLELELAGKLTRHGRQLVSLIS</sequence>
<comment type="caution">
    <text evidence="1">The sequence shown here is derived from an EMBL/GenBank/DDBJ whole genome shotgun (WGS) entry which is preliminary data.</text>
</comment>
<evidence type="ECO:0000313" key="2">
    <source>
        <dbReference type="Proteomes" id="UP000616151"/>
    </source>
</evidence>
<gene>
    <name evidence="1" type="primary">dprA</name>
    <name evidence="1" type="ORF">JHL16_08835</name>
</gene>
<organism evidence="1 2">
    <name type="scientific">Taklimakanibacter albus</name>
    <dbReference type="NCBI Taxonomy" id="2800327"/>
    <lineage>
        <taxon>Bacteria</taxon>
        <taxon>Pseudomonadati</taxon>
        <taxon>Pseudomonadota</taxon>
        <taxon>Alphaproteobacteria</taxon>
        <taxon>Hyphomicrobiales</taxon>
        <taxon>Aestuariivirgaceae</taxon>
        <taxon>Taklimakanibacter</taxon>
    </lineage>
</organism>
<dbReference type="Proteomes" id="UP000616151">
    <property type="component" value="Unassembled WGS sequence"/>
</dbReference>
<keyword evidence="2" id="KW-1185">Reference proteome</keyword>
<accession>A0ACC5R1B9</accession>
<name>A0ACC5R1B9_9HYPH</name>
<dbReference type="EMBL" id="JAENHL010000006">
    <property type="protein sequence ID" value="MBK1866454.1"/>
    <property type="molecule type" value="Genomic_DNA"/>
</dbReference>
<protein>
    <submittedName>
        <fullName evidence="1">DNA-protecting protein DprA</fullName>
    </submittedName>
</protein>
<proteinExistence type="predicted"/>
<evidence type="ECO:0000313" key="1">
    <source>
        <dbReference type="EMBL" id="MBK1866454.1"/>
    </source>
</evidence>
<reference evidence="1" key="1">
    <citation type="submission" date="2021-01" db="EMBL/GenBank/DDBJ databases">
        <authorList>
            <person name="Sun Q."/>
        </authorList>
    </citation>
    <scope>NUCLEOTIDE SEQUENCE</scope>
    <source>
        <strain evidence="1">YIM B02566</strain>
    </source>
</reference>